<accession>A0A1T5LH75</accession>
<dbReference type="GO" id="GO:0016020">
    <property type="term" value="C:membrane"/>
    <property type="evidence" value="ECO:0007669"/>
    <property type="project" value="InterPro"/>
</dbReference>
<dbReference type="Pfam" id="PF13103">
    <property type="entry name" value="TonB_2"/>
    <property type="match status" value="1"/>
</dbReference>
<feature type="transmembrane region" description="Helical" evidence="2">
    <location>
        <begin position="21"/>
        <end position="41"/>
    </location>
</feature>
<protein>
    <submittedName>
        <fullName evidence="3">Cell division and transport-associated protein TolA</fullName>
    </submittedName>
</protein>
<dbReference type="RefSeq" id="WP_079724871.1">
    <property type="nucleotide sequence ID" value="NZ_BMCL01000001.1"/>
</dbReference>
<feature type="region of interest" description="Disordered" evidence="1">
    <location>
        <begin position="71"/>
        <end position="196"/>
    </location>
</feature>
<evidence type="ECO:0000256" key="2">
    <source>
        <dbReference type="SAM" id="Phobius"/>
    </source>
</evidence>
<evidence type="ECO:0000313" key="4">
    <source>
        <dbReference type="Proteomes" id="UP000190341"/>
    </source>
</evidence>
<keyword evidence="2" id="KW-0472">Membrane</keyword>
<dbReference type="EMBL" id="FUZV01000002">
    <property type="protein sequence ID" value="SKC75343.1"/>
    <property type="molecule type" value="Genomic_DNA"/>
</dbReference>
<dbReference type="Gene3D" id="3.30.1150.10">
    <property type="match status" value="1"/>
</dbReference>
<proteinExistence type="predicted"/>
<keyword evidence="4" id="KW-1185">Reference proteome</keyword>
<evidence type="ECO:0000313" key="3">
    <source>
        <dbReference type="EMBL" id="SKC75343.1"/>
    </source>
</evidence>
<name>A0A1T5LH75_9GAMM</name>
<feature type="compositionally biased region" description="Pro residues" evidence="1">
    <location>
        <begin position="97"/>
        <end position="106"/>
    </location>
</feature>
<dbReference type="STRING" id="428993.SAMN06296058_2520"/>
<keyword evidence="3" id="KW-0131">Cell cycle</keyword>
<reference evidence="3 4" key="1">
    <citation type="submission" date="2017-02" db="EMBL/GenBank/DDBJ databases">
        <authorList>
            <person name="Peterson S.W."/>
        </authorList>
    </citation>
    <scope>NUCLEOTIDE SEQUENCE [LARGE SCALE GENOMIC DNA]</scope>
    <source>
        <strain evidence="3 4">P15</strain>
    </source>
</reference>
<dbReference type="AlphaFoldDB" id="A0A1T5LH75"/>
<dbReference type="Proteomes" id="UP000190341">
    <property type="component" value="Unassembled WGS sequence"/>
</dbReference>
<dbReference type="SUPFAM" id="SSF74653">
    <property type="entry name" value="TolA/TonB C-terminal domain"/>
    <property type="match status" value="1"/>
</dbReference>
<dbReference type="NCBIfam" id="TIGR02794">
    <property type="entry name" value="tolA_full"/>
    <property type="match status" value="1"/>
</dbReference>
<keyword evidence="2" id="KW-0812">Transmembrane</keyword>
<dbReference type="GO" id="GO:0051301">
    <property type="term" value="P:cell division"/>
    <property type="evidence" value="ECO:0007669"/>
    <property type="project" value="UniProtKB-KW"/>
</dbReference>
<gene>
    <name evidence="3" type="ORF">SAMN06296058_2520</name>
</gene>
<evidence type="ECO:0000256" key="1">
    <source>
        <dbReference type="SAM" id="MobiDB-lite"/>
    </source>
</evidence>
<organism evidence="3 4">
    <name type="scientific">Pseudoxanthomonas indica</name>
    <dbReference type="NCBI Taxonomy" id="428993"/>
    <lineage>
        <taxon>Bacteria</taxon>
        <taxon>Pseudomonadati</taxon>
        <taxon>Pseudomonadota</taxon>
        <taxon>Gammaproteobacteria</taxon>
        <taxon>Lysobacterales</taxon>
        <taxon>Lysobacteraceae</taxon>
        <taxon>Pseudoxanthomonas</taxon>
    </lineage>
</organism>
<keyword evidence="2" id="KW-1133">Transmembrane helix</keyword>
<dbReference type="InterPro" id="IPR014161">
    <property type="entry name" value="Tol-Pal_TolA"/>
</dbReference>
<keyword evidence="3" id="KW-0132">Cell division</keyword>
<feature type="compositionally biased region" description="Basic and acidic residues" evidence="1">
    <location>
        <begin position="143"/>
        <end position="196"/>
    </location>
</feature>
<sequence>MHADAFPRRPYDEREDWKLPIALAIGVHLLLALLFVAAYLWSPSHDFDAAAGSPVVEASLVISSADVASAQQAMRDAPKPPEPLPTPVEDVAEEDTVPPPQPLPEPRPQDSPVAPQQQAQERIPVPDTTDQDAASKLAIAQEKALKEQEEKRRQEQIDLTERDRQQEAERKARLAKQQLDEDREKKLADIRKRREQAAREVAMAEQKNRQLQNVQQQRAAAAAAASSTAATSAPSAGQPGQGGTSDDLAAKYAAAIQAAVSKQWIRPDSVPLGQRCRVTIRQLPGGEVIDAKVDPSCPYDEAGRRSVEAAVLRAQPLPYRGFESVFQRTLNFTFQGQDR</sequence>
<dbReference type="GO" id="GO:0019534">
    <property type="term" value="F:toxin transmembrane transporter activity"/>
    <property type="evidence" value="ECO:0007669"/>
    <property type="project" value="InterPro"/>
</dbReference>
<dbReference type="GO" id="GO:0043213">
    <property type="term" value="P:bacteriocin transport"/>
    <property type="evidence" value="ECO:0007669"/>
    <property type="project" value="InterPro"/>
</dbReference>
<dbReference type="OrthoDB" id="5948502at2"/>